<comment type="caution">
    <text evidence="3">The sequence shown here is derived from an EMBL/GenBank/DDBJ whole genome shotgun (WGS) entry which is preliminary data.</text>
</comment>
<dbReference type="AlphaFoldDB" id="A0ABD6F2E3"/>
<evidence type="ECO:0000256" key="1">
    <source>
        <dbReference type="ARBA" id="ARBA00022737"/>
    </source>
</evidence>
<evidence type="ECO:0000256" key="2">
    <source>
        <dbReference type="SAM" id="MobiDB-lite"/>
    </source>
</evidence>
<protein>
    <recommendedName>
        <fullName evidence="5">ABC transporter domain-containing protein</fullName>
    </recommendedName>
</protein>
<dbReference type="PANTHER" id="PTHR19211:SF14">
    <property type="entry name" value="ATP-BINDING CASSETTE SUB-FAMILY F MEMBER 1"/>
    <property type="match status" value="1"/>
</dbReference>
<feature type="region of interest" description="Disordered" evidence="2">
    <location>
        <begin position="1"/>
        <end position="69"/>
    </location>
</feature>
<dbReference type="SUPFAM" id="SSF52540">
    <property type="entry name" value="P-loop containing nucleoside triphosphate hydrolases"/>
    <property type="match status" value="1"/>
</dbReference>
<feature type="compositionally biased region" description="Low complexity" evidence="2">
    <location>
        <begin position="15"/>
        <end position="32"/>
    </location>
</feature>
<feature type="compositionally biased region" description="Basic and acidic residues" evidence="2">
    <location>
        <begin position="1"/>
        <end position="12"/>
    </location>
</feature>
<dbReference type="PANTHER" id="PTHR19211">
    <property type="entry name" value="ATP-BINDING TRANSPORT PROTEIN-RELATED"/>
    <property type="match status" value="1"/>
</dbReference>
<sequence length="136" mass="15055">MRDQKLKEHAKAYESQQKQLASLKKSGKSSKQATDEIKNRIQAKQSKAGGKAKKGASTMGNDEDTPSPELLHRIKDYNVKFAFPDPPPLPPPVLGLYNVTFGYKDQLLFKNIDFGVDMESRIAIVGQNGVGKSTFM</sequence>
<dbReference type="Proteomes" id="UP001608902">
    <property type="component" value="Unassembled WGS sequence"/>
</dbReference>
<reference evidence="3 4" key="1">
    <citation type="submission" date="2024-08" db="EMBL/GenBank/DDBJ databases">
        <title>Gnathostoma spinigerum genome.</title>
        <authorList>
            <person name="Gonzalez-Bertolin B."/>
            <person name="Monzon S."/>
            <person name="Zaballos A."/>
            <person name="Jimenez P."/>
            <person name="Dekumyoy P."/>
            <person name="Varona S."/>
            <person name="Cuesta I."/>
            <person name="Sumanam S."/>
            <person name="Adisakwattana P."/>
            <person name="Gasser R.B."/>
            <person name="Hernandez-Gonzalez A."/>
            <person name="Young N.D."/>
            <person name="Perteguer M.J."/>
        </authorList>
    </citation>
    <scope>NUCLEOTIDE SEQUENCE [LARGE SCALE GENOMIC DNA]</scope>
    <source>
        <strain evidence="3">AL3</strain>
        <tissue evidence="3">Liver</tissue>
    </source>
</reference>
<organism evidence="3 4">
    <name type="scientific">Gnathostoma spinigerum</name>
    <dbReference type="NCBI Taxonomy" id="75299"/>
    <lineage>
        <taxon>Eukaryota</taxon>
        <taxon>Metazoa</taxon>
        <taxon>Ecdysozoa</taxon>
        <taxon>Nematoda</taxon>
        <taxon>Chromadorea</taxon>
        <taxon>Rhabditida</taxon>
        <taxon>Spirurina</taxon>
        <taxon>Gnathostomatomorpha</taxon>
        <taxon>Gnathostomatoidea</taxon>
        <taxon>Gnathostomatidae</taxon>
        <taxon>Gnathostoma</taxon>
    </lineage>
</organism>
<evidence type="ECO:0000313" key="4">
    <source>
        <dbReference type="Proteomes" id="UP001608902"/>
    </source>
</evidence>
<evidence type="ECO:0008006" key="5">
    <source>
        <dbReference type="Google" id="ProtNLM"/>
    </source>
</evidence>
<name>A0ABD6F2E3_9BILA</name>
<proteinExistence type="predicted"/>
<gene>
    <name evidence="3" type="ORF">AB6A40_010782</name>
</gene>
<dbReference type="Gene3D" id="3.40.50.300">
    <property type="entry name" value="P-loop containing nucleotide triphosphate hydrolases"/>
    <property type="match status" value="1"/>
</dbReference>
<keyword evidence="1" id="KW-0677">Repeat</keyword>
<dbReference type="InterPro" id="IPR050611">
    <property type="entry name" value="ABCF"/>
</dbReference>
<dbReference type="EMBL" id="JBGFUD010015115">
    <property type="protein sequence ID" value="MFH4984073.1"/>
    <property type="molecule type" value="Genomic_DNA"/>
</dbReference>
<feature type="non-terminal residue" evidence="3">
    <location>
        <position position="136"/>
    </location>
</feature>
<dbReference type="InterPro" id="IPR027417">
    <property type="entry name" value="P-loop_NTPase"/>
</dbReference>
<accession>A0ABD6F2E3</accession>
<evidence type="ECO:0000313" key="3">
    <source>
        <dbReference type="EMBL" id="MFH4984073.1"/>
    </source>
</evidence>
<keyword evidence="4" id="KW-1185">Reference proteome</keyword>